<name>A0AA35WFD9_GEOBA</name>
<evidence type="ECO:0000256" key="2">
    <source>
        <dbReference type="SAM" id="MobiDB-lite"/>
    </source>
</evidence>
<dbReference type="InterPro" id="IPR003594">
    <property type="entry name" value="HATPase_dom"/>
</dbReference>
<dbReference type="PANTHER" id="PTHR43156">
    <property type="entry name" value="STAGE II SPORULATION PROTEIN E-RELATED"/>
    <property type="match status" value="1"/>
</dbReference>
<dbReference type="InterPro" id="IPR036890">
    <property type="entry name" value="HATPase_C_sf"/>
</dbReference>
<organism evidence="4 5">
    <name type="scientific">Geodia barretti</name>
    <name type="common">Barrett's horny sponge</name>
    <dbReference type="NCBI Taxonomy" id="519541"/>
    <lineage>
        <taxon>Eukaryota</taxon>
        <taxon>Metazoa</taxon>
        <taxon>Porifera</taxon>
        <taxon>Demospongiae</taxon>
        <taxon>Heteroscleromorpha</taxon>
        <taxon>Tetractinellida</taxon>
        <taxon>Astrophorina</taxon>
        <taxon>Geodiidae</taxon>
        <taxon>Geodia</taxon>
    </lineage>
</organism>
<dbReference type="Gene3D" id="3.30.565.10">
    <property type="entry name" value="Histidine kinase-like ATPase, C-terminal domain"/>
    <property type="match status" value="1"/>
</dbReference>
<gene>
    <name evidence="4" type="ORF">GBAR_LOCUS11688</name>
</gene>
<dbReference type="Pfam" id="PF13581">
    <property type="entry name" value="HATPase_c_2"/>
    <property type="match status" value="1"/>
</dbReference>
<sequence>MNEEERRDILTDLAEVQAPGGAADTDGTGDHEGGNELQMIGMAFQKMTGRVGRQQQRLTTLVAQLQEALRTKTAYMALQRDLQIASRVQRSFLPGERFEAPGVKIQAAMHPAKEVGGDFYDFFLLDENRIGVVVGDVAGKGVPASMFMAVTRTVIRATARQVEYGPGECLRVVNDTLVEATGGDMFVTVFYGVYDVRDGSFVYANGGHNPPVLVTRDGVQRIPLTGGVALAMFDGLTYEEGLVTVPPGCKLFLYTDGVPESANLAEEEYGYERMEEILRQSADRSTGDTLFDDITMVALDRNTAKDRIAVRRFSLRNNRADLPRIAEEIRAFAESGGIGGSVAEHLQQALEETMVNAIDDRLSAVSEYEITVRATLDAGVAEVTVEDDGGAYDPMEEPSERDRDLGMEPGGTAGLGEGLMRRSLVDEVSYMRVGERNRLVMRKRVDT</sequence>
<dbReference type="SUPFAM" id="SSF55874">
    <property type="entry name" value="ATPase domain of HSP90 chaperone/DNA topoisomerase II/histidine kinase"/>
    <property type="match status" value="1"/>
</dbReference>
<reference evidence="4" key="1">
    <citation type="submission" date="2023-03" db="EMBL/GenBank/DDBJ databases">
        <authorList>
            <person name="Steffen K."/>
            <person name="Cardenas P."/>
        </authorList>
    </citation>
    <scope>NUCLEOTIDE SEQUENCE</scope>
</reference>
<feature type="compositionally biased region" description="Acidic residues" evidence="2">
    <location>
        <begin position="388"/>
        <end position="397"/>
    </location>
</feature>
<dbReference type="Gene3D" id="3.60.40.10">
    <property type="entry name" value="PPM-type phosphatase domain"/>
    <property type="match status" value="1"/>
</dbReference>
<feature type="compositionally biased region" description="Gly residues" evidence="2">
    <location>
        <begin position="408"/>
        <end position="417"/>
    </location>
</feature>
<evidence type="ECO:0000256" key="1">
    <source>
        <dbReference type="ARBA" id="ARBA00022801"/>
    </source>
</evidence>
<dbReference type="Pfam" id="PF07228">
    <property type="entry name" value="SpoIIE"/>
    <property type="match status" value="1"/>
</dbReference>
<dbReference type="GO" id="GO:0016791">
    <property type="term" value="F:phosphatase activity"/>
    <property type="evidence" value="ECO:0007669"/>
    <property type="project" value="TreeGrafter"/>
</dbReference>
<dbReference type="PANTHER" id="PTHR43156:SF2">
    <property type="entry name" value="STAGE II SPORULATION PROTEIN E"/>
    <property type="match status" value="1"/>
</dbReference>
<dbReference type="InterPro" id="IPR001932">
    <property type="entry name" value="PPM-type_phosphatase-like_dom"/>
</dbReference>
<proteinExistence type="predicted"/>
<dbReference type="SMART" id="SM00331">
    <property type="entry name" value="PP2C_SIG"/>
    <property type="match status" value="1"/>
</dbReference>
<keyword evidence="5" id="KW-1185">Reference proteome</keyword>
<evidence type="ECO:0000259" key="3">
    <source>
        <dbReference type="SMART" id="SM00331"/>
    </source>
</evidence>
<accession>A0AA35WFD9</accession>
<dbReference type="AlphaFoldDB" id="A0AA35WFD9"/>
<dbReference type="InterPro" id="IPR052016">
    <property type="entry name" value="Bact_Sigma-Reg"/>
</dbReference>
<feature type="region of interest" description="Disordered" evidence="2">
    <location>
        <begin position="388"/>
        <end position="417"/>
    </location>
</feature>
<evidence type="ECO:0000313" key="5">
    <source>
        <dbReference type="Proteomes" id="UP001174909"/>
    </source>
</evidence>
<feature type="domain" description="PPM-type phosphatase" evidence="3">
    <location>
        <begin position="100"/>
        <end position="301"/>
    </location>
</feature>
<protein>
    <submittedName>
        <fullName evidence="4">Protein IcfG</fullName>
    </submittedName>
</protein>
<evidence type="ECO:0000313" key="4">
    <source>
        <dbReference type="EMBL" id="CAI8019433.1"/>
    </source>
</evidence>
<comment type="caution">
    <text evidence="4">The sequence shown here is derived from an EMBL/GenBank/DDBJ whole genome shotgun (WGS) entry which is preliminary data.</text>
</comment>
<dbReference type="SUPFAM" id="SSF81606">
    <property type="entry name" value="PP2C-like"/>
    <property type="match status" value="1"/>
</dbReference>
<dbReference type="EMBL" id="CASHTH010001754">
    <property type="protein sequence ID" value="CAI8019433.1"/>
    <property type="molecule type" value="Genomic_DNA"/>
</dbReference>
<dbReference type="Proteomes" id="UP001174909">
    <property type="component" value="Unassembled WGS sequence"/>
</dbReference>
<dbReference type="InterPro" id="IPR036457">
    <property type="entry name" value="PPM-type-like_dom_sf"/>
</dbReference>
<keyword evidence="1" id="KW-0378">Hydrolase</keyword>
<dbReference type="CDD" id="cd16936">
    <property type="entry name" value="HATPase_RsbW-like"/>
    <property type="match status" value="1"/>
</dbReference>